<feature type="compositionally biased region" description="Pro residues" evidence="1">
    <location>
        <begin position="195"/>
        <end position="206"/>
    </location>
</feature>
<reference evidence="3" key="1">
    <citation type="journal article" date="2023" name="Mol. Phylogenet. Evol.">
        <title>Genome-scale phylogeny and comparative genomics of the fungal order Sordariales.</title>
        <authorList>
            <person name="Hensen N."/>
            <person name="Bonometti L."/>
            <person name="Westerberg I."/>
            <person name="Brannstrom I.O."/>
            <person name="Guillou S."/>
            <person name="Cros-Aarteil S."/>
            <person name="Calhoun S."/>
            <person name="Haridas S."/>
            <person name="Kuo A."/>
            <person name="Mondo S."/>
            <person name="Pangilinan J."/>
            <person name="Riley R."/>
            <person name="LaButti K."/>
            <person name="Andreopoulos B."/>
            <person name="Lipzen A."/>
            <person name="Chen C."/>
            <person name="Yan M."/>
            <person name="Daum C."/>
            <person name="Ng V."/>
            <person name="Clum A."/>
            <person name="Steindorff A."/>
            <person name="Ohm R.A."/>
            <person name="Martin F."/>
            <person name="Silar P."/>
            <person name="Natvig D.O."/>
            <person name="Lalanne C."/>
            <person name="Gautier V."/>
            <person name="Ament-Velasquez S.L."/>
            <person name="Kruys A."/>
            <person name="Hutchinson M.I."/>
            <person name="Powell A.J."/>
            <person name="Barry K."/>
            <person name="Miller A.N."/>
            <person name="Grigoriev I.V."/>
            <person name="Debuchy R."/>
            <person name="Gladieux P."/>
            <person name="Hiltunen Thoren M."/>
            <person name="Johannesson H."/>
        </authorList>
    </citation>
    <scope>NUCLEOTIDE SEQUENCE</scope>
    <source>
        <strain evidence="3">CBS 955.72</strain>
    </source>
</reference>
<gene>
    <name evidence="3" type="ORF">B0T25DRAFT_552363</name>
</gene>
<feature type="compositionally biased region" description="Low complexity" evidence="1">
    <location>
        <begin position="150"/>
        <end position="169"/>
    </location>
</feature>
<dbReference type="PANTHER" id="PTHR38788">
    <property type="entry name" value="CLR5 DOMAIN-CONTAINING PROTEIN"/>
    <property type="match status" value="1"/>
</dbReference>
<proteinExistence type="predicted"/>
<evidence type="ECO:0000313" key="3">
    <source>
        <dbReference type="EMBL" id="KAK3346583.1"/>
    </source>
</evidence>
<dbReference type="Proteomes" id="UP001275084">
    <property type="component" value="Unassembled WGS sequence"/>
</dbReference>
<dbReference type="AlphaFoldDB" id="A0AAJ0HBK5"/>
<evidence type="ECO:0000256" key="1">
    <source>
        <dbReference type="SAM" id="MobiDB-lite"/>
    </source>
</evidence>
<feature type="domain" description="Clr5" evidence="2">
    <location>
        <begin position="22"/>
        <end position="73"/>
    </location>
</feature>
<evidence type="ECO:0000313" key="4">
    <source>
        <dbReference type="Proteomes" id="UP001275084"/>
    </source>
</evidence>
<feature type="region of interest" description="Disordered" evidence="1">
    <location>
        <begin position="126"/>
        <end position="209"/>
    </location>
</feature>
<dbReference type="InterPro" id="IPR025676">
    <property type="entry name" value="Clr5_dom"/>
</dbReference>
<accession>A0AAJ0HBK5</accession>
<sequence length="557" mass="61772">MARSDSEQPSAAAAAAGWVIGDEWELHRPTIQRLYQTQKLALKEVMRIMEEKHGFRATQRMYKTRIKSWGLDKNFKESEVVELYRLKRERDRAGKPSTYMIRGRKVDWERVQSYVRRKGLDISRLLETTPPCPASSREVSARTPTPERFTSPASTTSSLSSCTTTPSSPGGARTPVFYQPQPDRRGSRSSLASPTPLPSPLPPRSPMLPLIQTPETVRMFQQFLTRVYETVMFEDGDRAWGTTEFWHNNTKSQEWIMTVRVKLALYRDYFTTATTTPSTKRFCALNRAFAILEPLSAGIIGTRLFYLVNFFLAFSSSTASDMASGGGSSNPFAATVKQLVDAVQSGASTVPSMRVANVLGLGRGSRSQDTMPPLRFVEDRPLDFGDSALRFLNTVLEEMVSAMTRQQGGGGLPKEAVLLLGEDEEGYPVVPDGLKYPATFASGRSTSPSGGDKRGLISAAEALETGVWFLARRDEAQAEKYLAGVAGVATTREGPPLSERETKVLESLARCANYHLSRICSRRGEGFRAREHMKLAVVGSLFFDSFVGWDEAEFLFA</sequence>
<dbReference type="PANTHER" id="PTHR38788:SF3">
    <property type="entry name" value="CLR5 DOMAIN-CONTAINING PROTEIN"/>
    <property type="match status" value="1"/>
</dbReference>
<evidence type="ECO:0000259" key="2">
    <source>
        <dbReference type="Pfam" id="PF14420"/>
    </source>
</evidence>
<dbReference type="EMBL" id="JAUIQD010000006">
    <property type="protein sequence ID" value="KAK3346583.1"/>
    <property type="molecule type" value="Genomic_DNA"/>
</dbReference>
<reference evidence="3" key="2">
    <citation type="submission" date="2023-06" db="EMBL/GenBank/DDBJ databases">
        <authorList>
            <consortium name="Lawrence Berkeley National Laboratory"/>
            <person name="Haridas S."/>
            <person name="Hensen N."/>
            <person name="Bonometti L."/>
            <person name="Westerberg I."/>
            <person name="Brannstrom I.O."/>
            <person name="Guillou S."/>
            <person name="Cros-Aarteil S."/>
            <person name="Calhoun S."/>
            <person name="Kuo A."/>
            <person name="Mondo S."/>
            <person name="Pangilinan J."/>
            <person name="Riley R."/>
            <person name="Labutti K."/>
            <person name="Andreopoulos B."/>
            <person name="Lipzen A."/>
            <person name="Chen C."/>
            <person name="Yanf M."/>
            <person name="Daum C."/>
            <person name="Ng V."/>
            <person name="Clum A."/>
            <person name="Steindorff A."/>
            <person name="Ohm R."/>
            <person name="Martin F."/>
            <person name="Silar P."/>
            <person name="Natvig D."/>
            <person name="Lalanne C."/>
            <person name="Gautier V."/>
            <person name="Ament-Velasquez S.L."/>
            <person name="Kruys A."/>
            <person name="Hutchinson M.I."/>
            <person name="Powell A.J."/>
            <person name="Barry K."/>
            <person name="Miller A.N."/>
            <person name="Grigoriev I.V."/>
            <person name="Debuchy R."/>
            <person name="Gladieux P."/>
            <person name="Thoren M.H."/>
            <person name="Johannesson H."/>
        </authorList>
    </citation>
    <scope>NUCLEOTIDE SEQUENCE</scope>
    <source>
        <strain evidence="3">CBS 955.72</strain>
    </source>
</reference>
<comment type="caution">
    <text evidence="3">The sequence shown here is derived from an EMBL/GenBank/DDBJ whole genome shotgun (WGS) entry which is preliminary data.</text>
</comment>
<dbReference type="Pfam" id="PF14420">
    <property type="entry name" value="Clr5"/>
    <property type="match status" value="1"/>
</dbReference>
<organism evidence="3 4">
    <name type="scientific">Lasiosphaeria hispida</name>
    <dbReference type="NCBI Taxonomy" id="260671"/>
    <lineage>
        <taxon>Eukaryota</taxon>
        <taxon>Fungi</taxon>
        <taxon>Dikarya</taxon>
        <taxon>Ascomycota</taxon>
        <taxon>Pezizomycotina</taxon>
        <taxon>Sordariomycetes</taxon>
        <taxon>Sordariomycetidae</taxon>
        <taxon>Sordariales</taxon>
        <taxon>Lasiosphaeriaceae</taxon>
        <taxon>Lasiosphaeria</taxon>
    </lineage>
</organism>
<name>A0AAJ0HBK5_9PEZI</name>
<keyword evidence="4" id="KW-1185">Reference proteome</keyword>
<protein>
    <recommendedName>
        <fullName evidence="2">Clr5 domain-containing protein</fullName>
    </recommendedName>
</protein>